<comment type="subcellular location">
    <subcellularLocation>
        <location evidence="1 9 10">Nucleus</location>
    </subcellularLocation>
</comment>
<keyword evidence="5 9" id="KW-0371">Homeobox</keyword>
<evidence type="ECO:0000313" key="15">
    <source>
        <dbReference type="RefSeq" id="XP_047737666.1"/>
    </source>
</evidence>
<organism evidence="13 14">
    <name type="scientific">Hyalella azteca</name>
    <name type="common">Amphipod</name>
    <dbReference type="NCBI Taxonomy" id="294128"/>
    <lineage>
        <taxon>Eukaryota</taxon>
        <taxon>Metazoa</taxon>
        <taxon>Ecdysozoa</taxon>
        <taxon>Arthropoda</taxon>
        <taxon>Crustacea</taxon>
        <taxon>Multicrustacea</taxon>
        <taxon>Malacostraca</taxon>
        <taxon>Eumalacostraca</taxon>
        <taxon>Peracarida</taxon>
        <taxon>Amphipoda</taxon>
        <taxon>Senticaudata</taxon>
        <taxon>Talitrida</taxon>
        <taxon>Talitroidea</taxon>
        <taxon>Hyalellidae</taxon>
        <taxon>Hyalella</taxon>
    </lineage>
</organism>
<evidence type="ECO:0000313" key="14">
    <source>
        <dbReference type="RefSeq" id="XP_018014991.1"/>
    </source>
</evidence>
<dbReference type="PANTHER" id="PTHR45771">
    <property type="entry name" value="HOMEOTIC PROTEIN DEFORMED"/>
    <property type="match status" value="1"/>
</dbReference>
<dbReference type="OrthoDB" id="6159439at2759"/>
<gene>
    <name evidence="14 15" type="primary">LOC108671905</name>
</gene>
<keyword evidence="6" id="KW-0804">Transcription</keyword>
<evidence type="ECO:0000256" key="7">
    <source>
        <dbReference type="ARBA" id="ARBA00023242"/>
    </source>
</evidence>
<dbReference type="PRINTS" id="PR00024">
    <property type="entry name" value="HOMEOBOX"/>
</dbReference>
<proteinExistence type="inferred from homology"/>
<evidence type="ECO:0000256" key="3">
    <source>
        <dbReference type="ARBA" id="ARBA00023015"/>
    </source>
</evidence>
<evidence type="ECO:0000256" key="5">
    <source>
        <dbReference type="ARBA" id="ARBA00023155"/>
    </source>
</evidence>
<sequence length="361" mass="40386">MSSGSYIMNPGAYVDPKFPPPEDSYQNSYMPSNADYYNTSAHYGHYSLPQSQVMPYGRESMQYGHGGYYQQPCIMPQHQTMGAHMSPQLAQCPSPIQQHNMNQRSPVGSPDPNIGSTGGMMGNHLMEGSPSEENITELDANGQPVIYPWMKKIHIAGVANGQYQPGCEPKRQRTAYTRHQILELEKEFHFNRYLTRRRRIEIAHSLCLSERQIKIWFQNRRMKWKKDNKLPNTKNVRRKTNPAGVTTTITPKNQQNNSQSQNPSQDLNSQQNPGQQSQPQSQQAPSQQQISQQPTGAPSSLLQQQSSAPNQATNQPPPHLQTHNSYHPHLGGGLMSAGDLASIAAPYPHGAMKPDYGLTTL</sequence>
<dbReference type="InterPro" id="IPR017970">
    <property type="entry name" value="Homeobox_CS"/>
</dbReference>
<dbReference type="GeneID" id="108671905"/>
<dbReference type="InterPro" id="IPR020479">
    <property type="entry name" value="HD_metazoa"/>
</dbReference>
<keyword evidence="7 9" id="KW-0539">Nucleus</keyword>
<evidence type="ECO:0000256" key="2">
    <source>
        <dbReference type="ARBA" id="ARBA00022473"/>
    </source>
</evidence>
<dbReference type="InterPro" id="IPR009057">
    <property type="entry name" value="Homeodomain-like_sf"/>
</dbReference>
<dbReference type="RefSeq" id="XP_018014991.1">
    <property type="nucleotide sequence ID" value="XM_018159502.2"/>
</dbReference>
<dbReference type="SUPFAM" id="SSF46689">
    <property type="entry name" value="Homeodomain-like"/>
    <property type="match status" value="1"/>
</dbReference>
<dbReference type="Pfam" id="PF00046">
    <property type="entry name" value="Homeodomain"/>
    <property type="match status" value="1"/>
</dbReference>
<name>A0A8B7NPE3_HYAAZ</name>
<feature type="region of interest" description="Disordered" evidence="11">
    <location>
        <begin position="227"/>
        <end position="333"/>
    </location>
</feature>
<dbReference type="GO" id="GO:0005654">
    <property type="term" value="C:nucleoplasm"/>
    <property type="evidence" value="ECO:0007669"/>
    <property type="project" value="TreeGrafter"/>
</dbReference>
<evidence type="ECO:0000313" key="13">
    <source>
        <dbReference type="Proteomes" id="UP000694843"/>
    </source>
</evidence>
<evidence type="ECO:0000256" key="11">
    <source>
        <dbReference type="SAM" id="MobiDB-lite"/>
    </source>
</evidence>
<keyword evidence="2" id="KW-0217">Developmental protein</keyword>
<dbReference type="InterPro" id="IPR050609">
    <property type="entry name" value="Antp_homeobox_Deformed_sf"/>
</dbReference>
<dbReference type="InterPro" id="IPR017995">
    <property type="entry name" value="Homeobox_antennapedia"/>
</dbReference>
<dbReference type="OMA" id="AQTHIMS"/>
<dbReference type="GO" id="GO:0000978">
    <property type="term" value="F:RNA polymerase II cis-regulatory region sequence-specific DNA binding"/>
    <property type="evidence" value="ECO:0007669"/>
    <property type="project" value="TreeGrafter"/>
</dbReference>
<evidence type="ECO:0000256" key="4">
    <source>
        <dbReference type="ARBA" id="ARBA00023125"/>
    </source>
</evidence>
<keyword evidence="3" id="KW-0805">Transcription regulation</keyword>
<dbReference type="PROSITE" id="PS50071">
    <property type="entry name" value="HOMEOBOX_2"/>
    <property type="match status" value="1"/>
</dbReference>
<feature type="compositionally biased region" description="Low complexity" evidence="11">
    <location>
        <begin position="253"/>
        <end position="312"/>
    </location>
</feature>
<comment type="similarity">
    <text evidence="8">Belongs to the Antp homeobox family. Deformed subfamily.</text>
</comment>
<dbReference type="PRINTS" id="PR00025">
    <property type="entry name" value="ANTENNAPEDIA"/>
</dbReference>
<dbReference type="RefSeq" id="XP_047737666.1">
    <property type="nucleotide sequence ID" value="XM_047881710.1"/>
</dbReference>
<dbReference type="Proteomes" id="UP000694843">
    <property type="component" value="Unplaced"/>
</dbReference>
<evidence type="ECO:0000256" key="8">
    <source>
        <dbReference type="ARBA" id="ARBA00038235"/>
    </source>
</evidence>
<dbReference type="PROSITE" id="PS00027">
    <property type="entry name" value="HOMEOBOX_1"/>
    <property type="match status" value="1"/>
</dbReference>
<keyword evidence="4 9" id="KW-0238">DNA-binding</keyword>
<dbReference type="CDD" id="cd00086">
    <property type="entry name" value="homeodomain"/>
    <property type="match status" value="1"/>
</dbReference>
<dbReference type="KEGG" id="hazt:108671905"/>
<evidence type="ECO:0000259" key="12">
    <source>
        <dbReference type="PROSITE" id="PS50071"/>
    </source>
</evidence>
<dbReference type="SMART" id="SM00389">
    <property type="entry name" value="HOX"/>
    <property type="match status" value="1"/>
</dbReference>
<evidence type="ECO:0000256" key="10">
    <source>
        <dbReference type="RuleBase" id="RU000682"/>
    </source>
</evidence>
<feature type="domain" description="Homeobox" evidence="12">
    <location>
        <begin position="167"/>
        <end position="227"/>
    </location>
</feature>
<dbReference type="PANTHER" id="PTHR45771:SF6">
    <property type="entry name" value="HOMEOTIC PROTEIN SEX COMBS REDUCED"/>
    <property type="match status" value="1"/>
</dbReference>
<dbReference type="Gene3D" id="1.10.10.60">
    <property type="entry name" value="Homeodomain-like"/>
    <property type="match status" value="1"/>
</dbReference>
<evidence type="ECO:0000256" key="6">
    <source>
        <dbReference type="ARBA" id="ARBA00023163"/>
    </source>
</evidence>
<reference evidence="14 15" key="1">
    <citation type="submission" date="2025-04" db="UniProtKB">
        <authorList>
            <consortium name="RefSeq"/>
        </authorList>
    </citation>
    <scope>IDENTIFICATION</scope>
    <source>
        <tissue evidence="14 15">Whole organism</tissue>
    </source>
</reference>
<dbReference type="AlphaFoldDB" id="A0A8B7NPE3"/>
<dbReference type="FunFam" id="1.10.10.60:FF:000029">
    <property type="entry name" value="Homeobox protein Hox-D4"/>
    <property type="match status" value="1"/>
</dbReference>
<dbReference type="GO" id="GO:0000981">
    <property type="term" value="F:DNA-binding transcription factor activity, RNA polymerase II-specific"/>
    <property type="evidence" value="ECO:0007669"/>
    <property type="project" value="InterPro"/>
</dbReference>
<evidence type="ECO:0000256" key="9">
    <source>
        <dbReference type="PROSITE-ProRule" id="PRU00108"/>
    </source>
</evidence>
<dbReference type="PROSITE" id="PS00032">
    <property type="entry name" value="ANTENNAPEDIA"/>
    <property type="match status" value="1"/>
</dbReference>
<dbReference type="GO" id="GO:0045944">
    <property type="term" value="P:positive regulation of transcription by RNA polymerase II"/>
    <property type="evidence" value="ECO:0007669"/>
    <property type="project" value="TreeGrafter"/>
</dbReference>
<evidence type="ECO:0000256" key="1">
    <source>
        <dbReference type="ARBA" id="ARBA00004123"/>
    </source>
</evidence>
<protein>
    <submittedName>
        <fullName evidence="14 15">Homeobox protein Hox-B4a</fullName>
    </submittedName>
</protein>
<feature type="DNA-binding region" description="Homeobox" evidence="9">
    <location>
        <begin position="169"/>
        <end position="228"/>
    </location>
</feature>
<accession>A0A8B7NPE3</accession>
<dbReference type="InterPro" id="IPR001356">
    <property type="entry name" value="HD"/>
</dbReference>
<dbReference type="GO" id="GO:0009952">
    <property type="term" value="P:anterior/posterior pattern specification"/>
    <property type="evidence" value="ECO:0007669"/>
    <property type="project" value="TreeGrafter"/>
</dbReference>
<feature type="compositionally biased region" description="Polar residues" evidence="11">
    <location>
        <begin position="243"/>
        <end position="252"/>
    </location>
</feature>
<dbReference type="InterPro" id="IPR001827">
    <property type="entry name" value="Homeobox_Antennapedia_CS"/>
</dbReference>
<keyword evidence="13" id="KW-1185">Reference proteome</keyword>